<keyword evidence="5 10" id="KW-0547">Nucleotide-binding</keyword>
<dbReference type="AlphaFoldDB" id="A0A1J4K7K2"/>
<evidence type="ECO:0000259" key="12">
    <source>
        <dbReference type="PROSITE" id="PS50011"/>
    </source>
</evidence>
<dbReference type="GO" id="GO:0004674">
    <property type="term" value="F:protein serine/threonine kinase activity"/>
    <property type="evidence" value="ECO:0007669"/>
    <property type="project" value="UniProtKB-KW"/>
</dbReference>
<dbReference type="Pfam" id="PF00069">
    <property type="entry name" value="Pkinase"/>
    <property type="match status" value="1"/>
</dbReference>
<evidence type="ECO:0000256" key="9">
    <source>
        <dbReference type="ARBA" id="ARBA00048679"/>
    </source>
</evidence>
<keyword evidence="7 10" id="KW-0067">ATP-binding</keyword>
<evidence type="ECO:0000256" key="3">
    <source>
        <dbReference type="ARBA" id="ARBA00022527"/>
    </source>
</evidence>
<dbReference type="GeneID" id="94838801"/>
<dbReference type="PANTHER" id="PTHR48012:SF10">
    <property type="entry name" value="FI20177P1"/>
    <property type="match status" value="1"/>
</dbReference>
<accession>A0A1J4K7K2</accession>
<dbReference type="GO" id="GO:0005737">
    <property type="term" value="C:cytoplasm"/>
    <property type="evidence" value="ECO:0007669"/>
    <property type="project" value="TreeGrafter"/>
</dbReference>
<evidence type="ECO:0000313" key="13">
    <source>
        <dbReference type="EMBL" id="OHT06864.1"/>
    </source>
</evidence>
<evidence type="ECO:0000313" key="14">
    <source>
        <dbReference type="Proteomes" id="UP000179807"/>
    </source>
</evidence>
<dbReference type="OrthoDB" id="8693905at2759"/>
<evidence type="ECO:0000256" key="6">
    <source>
        <dbReference type="ARBA" id="ARBA00022777"/>
    </source>
</evidence>
<comment type="similarity">
    <text evidence="1">Belongs to the protein kinase superfamily. STE Ser/Thr protein kinase family. STE20 subfamily.</text>
</comment>
<comment type="catalytic activity">
    <reaction evidence="9">
        <text>L-seryl-[protein] + ATP = O-phospho-L-seryl-[protein] + ADP + H(+)</text>
        <dbReference type="Rhea" id="RHEA:17989"/>
        <dbReference type="Rhea" id="RHEA-COMP:9863"/>
        <dbReference type="Rhea" id="RHEA-COMP:11604"/>
        <dbReference type="ChEBI" id="CHEBI:15378"/>
        <dbReference type="ChEBI" id="CHEBI:29999"/>
        <dbReference type="ChEBI" id="CHEBI:30616"/>
        <dbReference type="ChEBI" id="CHEBI:83421"/>
        <dbReference type="ChEBI" id="CHEBI:456216"/>
        <dbReference type="EC" id="2.7.11.1"/>
    </reaction>
</comment>
<evidence type="ECO:0000256" key="2">
    <source>
        <dbReference type="ARBA" id="ARBA00012513"/>
    </source>
</evidence>
<comment type="caution">
    <text evidence="13">The sequence shown here is derived from an EMBL/GenBank/DDBJ whole genome shotgun (WGS) entry which is preliminary data.</text>
</comment>
<dbReference type="PROSITE" id="PS00108">
    <property type="entry name" value="PROTEIN_KINASE_ST"/>
    <property type="match status" value="1"/>
</dbReference>
<keyword evidence="6 13" id="KW-0418">Kinase</keyword>
<dbReference type="EMBL" id="MLAK01000713">
    <property type="protein sequence ID" value="OHT06864.1"/>
    <property type="molecule type" value="Genomic_DNA"/>
</dbReference>
<evidence type="ECO:0000256" key="8">
    <source>
        <dbReference type="ARBA" id="ARBA00047899"/>
    </source>
</evidence>
<dbReference type="InterPro" id="IPR017441">
    <property type="entry name" value="Protein_kinase_ATP_BS"/>
</dbReference>
<keyword evidence="4" id="KW-0808">Transferase</keyword>
<dbReference type="RefSeq" id="XP_068360000.1">
    <property type="nucleotide sequence ID" value="XM_068504097.1"/>
</dbReference>
<sequence length="281" mass="32263">MKQLTNDMLRKRIKTIFEIGSGGFGQVEKAYDNERKEIVAIKTVENFVPTKQTMREFTFLLNNKHENIVSFNDSFVVGNKLYLSIEYCPYGNIAKYKSIMKESLVLCIIRDVSRALKYIHSLKMIHSDVKPQNILFSKTGDVKLADFGIIHNQDSISIQKTGEKDGSPLYMAPEMLSGRPVDSSIDIWALGITAFEMLTGVPLKLTGFENIKEWIQQNKPKWSDDMKKLLISMLEINPSMRPSAESLLKTTILRNLQETWLITSEVLMKKNQVYFEYSDDE</sequence>
<dbReference type="InterPro" id="IPR000719">
    <property type="entry name" value="Prot_kinase_dom"/>
</dbReference>
<proteinExistence type="inferred from homology"/>
<dbReference type="SUPFAM" id="SSF56112">
    <property type="entry name" value="Protein kinase-like (PK-like)"/>
    <property type="match status" value="1"/>
</dbReference>
<reference evidence="13" key="1">
    <citation type="submission" date="2016-10" db="EMBL/GenBank/DDBJ databases">
        <authorList>
            <person name="Benchimol M."/>
            <person name="Almeida L.G."/>
            <person name="Vasconcelos A.T."/>
            <person name="Perreira-Neves A."/>
            <person name="Rosa I.A."/>
            <person name="Tasca T."/>
            <person name="Bogo M.R."/>
            <person name="de Souza W."/>
        </authorList>
    </citation>
    <scope>NUCLEOTIDE SEQUENCE [LARGE SCALE GENOMIC DNA]</scope>
    <source>
        <strain evidence="13">K</strain>
    </source>
</reference>
<dbReference type="VEuPathDB" id="TrichDB:TRFO_25040"/>
<dbReference type="PROSITE" id="PS00107">
    <property type="entry name" value="PROTEIN_KINASE_ATP"/>
    <property type="match status" value="1"/>
</dbReference>
<keyword evidence="14" id="KW-1185">Reference proteome</keyword>
<feature type="domain" description="Protein kinase" evidence="12">
    <location>
        <begin position="13"/>
        <end position="261"/>
    </location>
</feature>
<dbReference type="PANTHER" id="PTHR48012">
    <property type="entry name" value="STERILE20-LIKE KINASE, ISOFORM B-RELATED"/>
    <property type="match status" value="1"/>
</dbReference>
<dbReference type="GO" id="GO:0005524">
    <property type="term" value="F:ATP binding"/>
    <property type="evidence" value="ECO:0007669"/>
    <property type="project" value="UniProtKB-UniRule"/>
</dbReference>
<evidence type="ECO:0000256" key="10">
    <source>
        <dbReference type="PROSITE-ProRule" id="PRU10141"/>
    </source>
</evidence>
<evidence type="ECO:0000256" key="7">
    <source>
        <dbReference type="ARBA" id="ARBA00022840"/>
    </source>
</evidence>
<feature type="binding site" evidence="10">
    <location>
        <position position="42"/>
    </location>
    <ligand>
        <name>ATP</name>
        <dbReference type="ChEBI" id="CHEBI:30616"/>
    </ligand>
</feature>
<dbReference type="SMART" id="SM00220">
    <property type="entry name" value="S_TKc"/>
    <property type="match status" value="1"/>
</dbReference>
<gene>
    <name evidence="13" type="ORF">TRFO_25040</name>
</gene>
<evidence type="ECO:0000256" key="5">
    <source>
        <dbReference type="ARBA" id="ARBA00022741"/>
    </source>
</evidence>
<dbReference type="InterPro" id="IPR008271">
    <property type="entry name" value="Ser/Thr_kinase_AS"/>
</dbReference>
<comment type="catalytic activity">
    <reaction evidence="8">
        <text>L-threonyl-[protein] + ATP = O-phospho-L-threonyl-[protein] + ADP + H(+)</text>
        <dbReference type="Rhea" id="RHEA:46608"/>
        <dbReference type="Rhea" id="RHEA-COMP:11060"/>
        <dbReference type="Rhea" id="RHEA-COMP:11605"/>
        <dbReference type="ChEBI" id="CHEBI:15378"/>
        <dbReference type="ChEBI" id="CHEBI:30013"/>
        <dbReference type="ChEBI" id="CHEBI:30616"/>
        <dbReference type="ChEBI" id="CHEBI:61977"/>
        <dbReference type="ChEBI" id="CHEBI:456216"/>
        <dbReference type="EC" id="2.7.11.1"/>
    </reaction>
</comment>
<evidence type="ECO:0000256" key="11">
    <source>
        <dbReference type="RuleBase" id="RU000304"/>
    </source>
</evidence>
<dbReference type="InterPro" id="IPR011009">
    <property type="entry name" value="Kinase-like_dom_sf"/>
</dbReference>
<dbReference type="EC" id="2.7.11.1" evidence="2"/>
<evidence type="ECO:0000256" key="1">
    <source>
        <dbReference type="ARBA" id="ARBA00008874"/>
    </source>
</evidence>
<dbReference type="PROSITE" id="PS50011">
    <property type="entry name" value="PROTEIN_KINASE_DOM"/>
    <property type="match status" value="1"/>
</dbReference>
<dbReference type="Gene3D" id="1.10.510.10">
    <property type="entry name" value="Transferase(Phosphotransferase) domain 1"/>
    <property type="match status" value="1"/>
</dbReference>
<dbReference type="InterPro" id="IPR050629">
    <property type="entry name" value="STE20/SPS1-PAK"/>
</dbReference>
<protein>
    <recommendedName>
        <fullName evidence="2">non-specific serine/threonine protein kinase</fullName>
        <ecNumber evidence="2">2.7.11.1</ecNumber>
    </recommendedName>
</protein>
<name>A0A1J4K7K2_9EUKA</name>
<evidence type="ECO:0000256" key="4">
    <source>
        <dbReference type="ARBA" id="ARBA00022679"/>
    </source>
</evidence>
<dbReference type="Proteomes" id="UP000179807">
    <property type="component" value="Unassembled WGS sequence"/>
</dbReference>
<organism evidence="13 14">
    <name type="scientific">Tritrichomonas foetus</name>
    <dbReference type="NCBI Taxonomy" id="1144522"/>
    <lineage>
        <taxon>Eukaryota</taxon>
        <taxon>Metamonada</taxon>
        <taxon>Parabasalia</taxon>
        <taxon>Tritrichomonadida</taxon>
        <taxon>Tritrichomonadidae</taxon>
        <taxon>Tritrichomonas</taxon>
    </lineage>
</organism>
<keyword evidence="3 11" id="KW-0723">Serine/threonine-protein kinase</keyword>